<organism evidence="1 2">
    <name type="scientific">Rhabditophanes sp. KR3021</name>
    <dbReference type="NCBI Taxonomy" id="114890"/>
    <lineage>
        <taxon>Eukaryota</taxon>
        <taxon>Metazoa</taxon>
        <taxon>Ecdysozoa</taxon>
        <taxon>Nematoda</taxon>
        <taxon>Chromadorea</taxon>
        <taxon>Rhabditida</taxon>
        <taxon>Tylenchina</taxon>
        <taxon>Panagrolaimomorpha</taxon>
        <taxon>Strongyloidoidea</taxon>
        <taxon>Alloionematidae</taxon>
        <taxon>Rhabditophanes</taxon>
    </lineage>
</organism>
<protein>
    <submittedName>
        <fullName evidence="2">HAP1 N-terminal domain-containing protein</fullName>
    </submittedName>
</protein>
<dbReference type="Proteomes" id="UP000095286">
    <property type="component" value="Unplaced"/>
</dbReference>
<proteinExistence type="predicted"/>
<reference evidence="2" key="1">
    <citation type="submission" date="2016-11" db="UniProtKB">
        <authorList>
            <consortium name="WormBaseParasite"/>
        </authorList>
    </citation>
    <scope>IDENTIFICATION</scope>
    <source>
        <strain evidence="2">KR3021</strain>
    </source>
</reference>
<dbReference type="WBParaSite" id="RSKR_0000837000.1">
    <property type="protein sequence ID" value="RSKR_0000837000.1"/>
    <property type="gene ID" value="RSKR_0000837000"/>
</dbReference>
<sequence>MSHASELESAKIQAAELSAQLRELTVELSTQSKRFRDQLKTLECENTALHSKANDLSYWHSLSSNENVQLKEQVDNLSAELGSVKLNVSQLTAQNIELKTLGSEYEKKIKELLERCCQLTMKPAGHATGVDAYLQTEENTFDENQSDRINEIEITLHEFREKFYESQKENEETTANLNALKNQSQEIEAEKKALEFQLSLLTNDVNMISQSYDLQIKSKFDNKNVTENGFEDHNEIPFKLKNVNTLPSKNIICNDKVPTSEEEKSNVCSQVSENIITVDGNLKETDPTDNIPTSNQDFEFDNGVEPVYLSPELQEKVNKDNDIKCYIKRQQERLEHLELENDSMHELYQLLFCKMRSELIAEKKKNQSSMDESNDEKVDIFARVSPPPKALATKRHSISDESSLSSFVMIGPSDYSGKVTII</sequence>
<accession>A0AC35U722</accession>
<evidence type="ECO:0000313" key="1">
    <source>
        <dbReference type="Proteomes" id="UP000095286"/>
    </source>
</evidence>
<name>A0AC35U722_9BILA</name>
<evidence type="ECO:0000313" key="2">
    <source>
        <dbReference type="WBParaSite" id="RSKR_0000837000.1"/>
    </source>
</evidence>